<evidence type="ECO:0000313" key="1">
    <source>
        <dbReference type="EMBL" id="PWN48253.1"/>
    </source>
</evidence>
<organism evidence="1 2">
    <name type="scientific">Violaceomyces palustris</name>
    <dbReference type="NCBI Taxonomy" id="1673888"/>
    <lineage>
        <taxon>Eukaryota</taxon>
        <taxon>Fungi</taxon>
        <taxon>Dikarya</taxon>
        <taxon>Basidiomycota</taxon>
        <taxon>Ustilaginomycotina</taxon>
        <taxon>Ustilaginomycetes</taxon>
        <taxon>Violaceomycetales</taxon>
        <taxon>Violaceomycetaceae</taxon>
        <taxon>Violaceomyces</taxon>
    </lineage>
</organism>
<accession>A0ACD0NR59</accession>
<evidence type="ECO:0000313" key="2">
    <source>
        <dbReference type="Proteomes" id="UP000245626"/>
    </source>
</evidence>
<gene>
    <name evidence="1" type="ORF">IE53DRAFT_205702</name>
</gene>
<dbReference type="EMBL" id="KZ820241">
    <property type="protein sequence ID" value="PWN48253.1"/>
    <property type="molecule type" value="Genomic_DNA"/>
</dbReference>
<protein>
    <submittedName>
        <fullName evidence="1">Uncharacterized protein</fullName>
    </submittedName>
</protein>
<proteinExistence type="predicted"/>
<sequence>MLEIPFHHTHIQSYVVPFRSNIAPLTSSSILRLRLLLRSRHHFLLSLSLSLYSPSPFLSCLSTRRRERKGWALPLPILGFLIRP</sequence>
<dbReference type="Proteomes" id="UP000245626">
    <property type="component" value="Unassembled WGS sequence"/>
</dbReference>
<name>A0ACD0NR59_9BASI</name>
<reference evidence="1 2" key="1">
    <citation type="journal article" date="2018" name="Mol. Biol. Evol.">
        <title>Broad Genomic Sampling Reveals a Smut Pathogenic Ancestry of the Fungal Clade Ustilaginomycotina.</title>
        <authorList>
            <person name="Kijpornyongpan T."/>
            <person name="Mondo S.J."/>
            <person name="Barry K."/>
            <person name="Sandor L."/>
            <person name="Lee J."/>
            <person name="Lipzen A."/>
            <person name="Pangilinan J."/>
            <person name="LaButti K."/>
            <person name="Hainaut M."/>
            <person name="Henrissat B."/>
            <person name="Grigoriev I.V."/>
            <person name="Spatafora J.W."/>
            <person name="Aime M.C."/>
        </authorList>
    </citation>
    <scope>NUCLEOTIDE SEQUENCE [LARGE SCALE GENOMIC DNA]</scope>
    <source>
        <strain evidence="1 2">SA 807</strain>
    </source>
</reference>
<keyword evidence="2" id="KW-1185">Reference proteome</keyword>